<gene>
    <name evidence="1" type="ORF">GA0061101_106143</name>
</gene>
<dbReference type="EMBL" id="FMAF01000006">
    <property type="protein sequence ID" value="SCB30697.1"/>
    <property type="molecule type" value="Genomic_DNA"/>
</dbReference>
<reference evidence="1 2" key="1">
    <citation type="submission" date="2016-08" db="EMBL/GenBank/DDBJ databases">
        <authorList>
            <person name="Seilhamer J.J."/>
        </authorList>
    </citation>
    <scope>NUCLEOTIDE SEQUENCE [LARGE SCALE GENOMIC DNA]</scope>
    <source>
        <strain evidence="1 2">P1-7</strain>
    </source>
</reference>
<dbReference type="AlphaFoldDB" id="A0A1C3VSZ4"/>
<evidence type="ECO:0000313" key="1">
    <source>
        <dbReference type="EMBL" id="SCB30697.1"/>
    </source>
</evidence>
<dbReference type="RefSeq" id="WP_167669563.1">
    <property type="nucleotide sequence ID" value="NZ_FMAF01000006.1"/>
</dbReference>
<protein>
    <submittedName>
        <fullName evidence="1">Uncharacterized protein</fullName>
    </submittedName>
</protein>
<name>A0A1C3VSZ4_9HYPH</name>
<organism evidence="1 2">
    <name type="scientific">Rhizobium lusitanum</name>
    <dbReference type="NCBI Taxonomy" id="293958"/>
    <lineage>
        <taxon>Bacteria</taxon>
        <taxon>Pseudomonadati</taxon>
        <taxon>Pseudomonadota</taxon>
        <taxon>Alphaproteobacteria</taxon>
        <taxon>Hyphomicrobiales</taxon>
        <taxon>Rhizobiaceae</taxon>
        <taxon>Rhizobium/Agrobacterium group</taxon>
        <taxon>Rhizobium</taxon>
    </lineage>
</organism>
<evidence type="ECO:0000313" key="2">
    <source>
        <dbReference type="Proteomes" id="UP000199205"/>
    </source>
</evidence>
<accession>A0A1C3VSZ4</accession>
<proteinExistence type="predicted"/>
<dbReference type="Proteomes" id="UP000199205">
    <property type="component" value="Unassembled WGS sequence"/>
</dbReference>
<sequence length="55" mass="6621">MSPRYEITVWDISAGDVVRKERSATEEELRQIEEIFDDPWHDIVIDDQWEVDDEN</sequence>